<dbReference type="Pfam" id="PF24877">
    <property type="entry name" value="ILV_EDD_C"/>
    <property type="match status" value="1"/>
</dbReference>
<sequence length="563" mass="58728">MTQALNWNSQNLTHGWQRGVTAFYYGLGFSDADFDKAQIGIGVPLLDGNLCNVHAYSLAKTIAEGCQSADMIGLPFGTPAISDNITQGQEGGNASLPSRNMIANAAECVVSAHSYDALIGLHNCDKNGPGFAMALARMNYPGLIVSGGSIMPGCHKGQDISILDVYDSQAAASVGAIEKSEADEILRTACPGPGGCGIAASFNTWGIALEAIGLMLPFSSSTPAIDNAKKDECLNVAAAVKHLLAENIRPRDILTRKAFENAAATIAAIGGSTNGILHLLALAREAGVDFQLQDIQQILKKTPVYCSFAPRGKKTMVDLHHLGGTPLLLKHLLKAGIIDGSCLTVTGKTLAENLAEIGDVPADQDLIAPLDQPYKEYADMQICFGNLAPGGIVFKVSSMQESHFTGVACCFDEAKGVVDAVEAGQIKPGSVIVLRNLGPVASGMPEVLVATAALTVPELDGKVAFISDTRVSGVSHGAIGVHCSPEAAVGGPIGLVQDGDEISFDLLAGTIQLGISDEEFQKREAALTIKPVQHTRGYLADFSATTSQAHHGCVSKALLPDCE</sequence>
<dbReference type="PANTHER" id="PTHR21000">
    <property type="entry name" value="DIHYDROXY-ACID DEHYDRATASE DAD"/>
    <property type="match status" value="1"/>
</dbReference>
<proteinExistence type="inferred from homology"/>
<dbReference type="OrthoDB" id="9807077at2"/>
<dbReference type="PROSITE" id="PS00886">
    <property type="entry name" value="ILVD_EDD_1"/>
    <property type="match status" value="1"/>
</dbReference>
<evidence type="ECO:0000313" key="6">
    <source>
        <dbReference type="Proteomes" id="UP000320421"/>
    </source>
</evidence>
<reference evidence="5 6" key="1">
    <citation type="submission" date="2019-02" db="EMBL/GenBank/DDBJ databases">
        <title>Deep-cultivation of Planctomycetes and their phenomic and genomic characterization uncovers novel biology.</title>
        <authorList>
            <person name="Wiegand S."/>
            <person name="Jogler M."/>
            <person name="Boedeker C."/>
            <person name="Pinto D."/>
            <person name="Vollmers J."/>
            <person name="Rivas-Marin E."/>
            <person name="Kohn T."/>
            <person name="Peeters S.H."/>
            <person name="Heuer A."/>
            <person name="Rast P."/>
            <person name="Oberbeckmann S."/>
            <person name="Bunk B."/>
            <person name="Jeske O."/>
            <person name="Meyerdierks A."/>
            <person name="Storesund J.E."/>
            <person name="Kallscheuer N."/>
            <person name="Luecker S."/>
            <person name="Lage O.M."/>
            <person name="Pohl T."/>
            <person name="Merkel B.J."/>
            <person name="Hornburger P."/>
            <person name="Mueller R.-W."/>
            <person name="Bruemmer F."/>
            <person name="Labrenz M."/>
            <person name="Spormann A.M."/>
            <person name="Op den Camp H."/>
            <person name="Overmann J."/>
            <person name="Amann R."/>
            <person name="Jetten M.S.M."/>
            <person name="Mascher T."/>
            <person name="Medema M.H."/>
            <person name="Devos D.P."/>
            <person name="Kaster A.-K."/>
            <person name="Ovreas L."/>
            <person name="Rohde M."/>
            <person name="Galperin M.Y."/>
            <person name="Jogler C."/>
        </authorList>
    </citation>
    <scope>NUCLEOTIDE SEQUENCE [LARGE SCALE GENOMIC DNA]</scope>
    <source>
        <strain evidence="5 6">HG66A1</strain>
    </source>
</reference>
<dbReference type="EC" id="4.2.1.9" evidence="5"/>
<keyword evidence="2 5" id="KW-0456">Lyase</keyword>
<dbReference type="GO" id="GO:0009082">
    <property type="term" value="P:branched-chain amino acid biosynthetic process"/>
    <property type="evidence" value="ECO:0007669"/>
    <property type="project" value="TreeGrafter"/>
</dbReference>
<dbReference type="Proteomes" id="UP000320421">
    <property type="component" value="Chromosome"/>
</dbReference>
<feature type="domain" description="Dihydroxy-acid/6-phosphogluconate dehydratase C-terminal" evidence="4">
    <location>
        <begin position="366"/>
        <end position="553"/>
    </location>
</feature>
<evidence type="ECO:0000259" key="4">
    <source>
        <dbReference type="Pfam" id="PF24877"/>
    </source>
</evidence>
<organism evidence="5 6">
    <name type="scientific">Gimesia chilikensis</name>
    <dbReference type="NCBI Taxonomy" id="2605989"/>
    <lineage>
        <taxon>Bacteria</taxon>
        <taxon>Pseudomonadati</taxon>
        <taxon>Planctomycetota</taxon>
        <taxon>Planctomycetia</taxon>
        <taxon>Planctomycetales</taxon>
        <taxon>Planctomycetaceae</taxon>
        <taxon>Gimesia</taxon>
    </lineage>
</organism>
<dbReference type="GO" id="GO:0004160">
    <property type="term" value="F:dihydroxy-acid dehydratase activity"/>
    <property type="evidence" value="ECO:0007669"/>
    <property type="project" value="UniProtKB-EC"/>
</dbReference>
<dbReference type="SUPFAM" id="SSF52016">
    <property type="entry name" value="LeuD/IlvD-like"/>
    <property type="match status" value="1"/>
</dbReference>
<protein>
    <submittedName>
        <fullName evidence="5">Dihydroxy-acid dehydratase</fullName>
        <ecNumber evidence="5">4.2.1.9</ecNumber>
    </submittedName>
</protein>
<dbReference type="Pfam" id="PF00920">
    <property type="entry name" value="ILVD_EDD_N"/>
    <property type="match status" value="1"/>
</dbReference>
<evidence type="ECO:0000259" key="3">
    <source>
        <dbReference type="Pfam" id="PF00920"/>
    </source>
</evidence>
<dbReference type="InterPro" id="IPR000581">
    <property type="entry name" value="ILV_EDD_N"/>
</dbReference>
<dbReference type="SUPFAM" id="SSF143975">
    <property type="entry name" value="IlvD/EDD N-terminal domain-like"/>
    <property type="match status" value="1"/>
</dbReference>
<dbReference type="InterPro" id="IPR020558">
    <property type="entry name" value="DiOHA_6PGluconate_deHydtase_CS"/>
</dbReference>
<dbReference type="InterPro" id="IPR042096">
    <property type="entry name" value="Dihydro-acid_dehy_C"/>
</dbReference>
<evidence type="ECO:0000313" key="5">
    <source>
        <dbReference type="EMBL" id="QDT21754.1"/>
    </source>
</evidence>
<dbReference type="InterPro" id="IPR037237">
    <property type="entry name" value="IlvD/EDD_N"/>
</dbReference>
<dbReference type="InterPro" id="IPR050165">
    <property type="entry name" value="DHAD_IlvD/Edd"/>
</dbReference>
<name>A0A517PQV3_9PLAN</name>
<gene>
    <name evidence="5" type="primary">ilvD_1</name>
    <name evidence="5" type="ORF">HG66A1_35570</name>
</gene>
<dbReference type="PANTHER" id="PTHR21000:SF5">
    <property type="entry name" value="DIHYDROXY-ACID DEHYDRATASE, MITOCHONDRIAL"/>
    <property type="match status" value="1"/>
</dbReference>
<dbReference type="AlphaFoldDB" id="A0A517PQV3"/>
<keyword evidence="6" id="KW-1185">Reference proteome</keyword>
<feature type="domain" description="Dihydroxy-acid/6-phosphogluconate dehydratase N-terminal" evidence="3">
    <location>
        <begin position="36"/>
        <end position="353"/>
    </location>
</feature>
<dbReference type="Gene3D" id="3.50.30.80">
    <property type="entry name" value="IlvD/EDD C-terminal domain-like"/>
    <property type="match status" value="1"/>
</dbReference>
<dbReference type="InterPro" id="IPR056740">
    <property type="entry name" value="ILV_EDD_C"/>
</dbReference>
<comment type="similarity">
    <text evidence="1">Belongs to the IlvD/Edd family.</text>
</comment>
<evidence type="ECO:0000256" key="2">
    <source>
        <dbReference type="ARBA" id="ARBA00023239"/>
    </source>
</evidence>
<evidence type="ECO:0000256" key="1">
    <source>
        <dbReference type="ARBA" id="ARBA00006486"/>
    </source>
</evidence>
<dbReference type="RefSeq" id="WP_145186562.1">
    <property type="nucleotide sequence ID" value="NZ_CP036266.1"/>
</dbReference>
<dbReference type="EMBL" id="CP036266">
    <property type="protein sequence ID" value="QDT21754.1"/>
    <property type="molecule type" value="Genomic_DNA"/>
</dbReference>
<accession>A0A517PQV3</accession>